<evidence type="ECO:0000313" key="1">
    <source>
        <dbReference type="EMBL" id="GKT44376.1"/>
    </source>
</evidence>
<dbReference type="Proteomes" id="UP001055115">
    <property type="component" value="Unassembled WGS sequence"/>
</dbReference>
<proteinExistence type="predicted"/>
<dbReference type="EMBL" id="BQXU01000009">
    <property type="protein sequence ID" value="GKT44376.1"/>
    <property type="molecule type" value="Genomic_DNA"/>
</dbReference>
<accession>A0AA37P5Q0</accession>
<organism evidence="1 2">
    <name type="scientific">Colletotrichum spaethianum</name>
    <dbReference type="NCBI Taxonomy" id="700344"/>
    <lineage>
        <taxon>Eukaryota</taxon>
        <taxon>Fungi</taxon>
        <taxon>Dikarya</taxon>
        <taxon>Ascomycota</taxon>
        <taxon>Pezizomycotina</taxon>
        <taxon>Sordariomycetes</taxon>
        <taxon>Hypocreomycetidae</taxon>
        <taxon>Glomerellales</taxon>
        <taxon>Glomerellaceae</taxon>
        <taxon>Colletotrichum</taxon>
        <taxon>Colletotrichum spaethianum species complex</taxon>
    </lineage>
</organism>
<dbReference type="RefSeq" id="XP_049126726.1">
    <property type="nucleotide sequence ID" value="XM_049270769.1"/>
</dbReference>
<keyword evidence="2" id="KW-1185">Reference proteome</keyword>
<evidence type="ECO:0000313" key="2">
    <source>
        <dbReference type="Proteomes" id="UP001055115"/>
    </source>
</evidence>
<protein>
    <submittedName>
        <fullName evidence="1">Uncharacterized protein</fullName>
    </submittedName>
</protein>
<name>A0AA37P5Q0_9PEZI</name>
<sequence>MDLPQVDLFRNAQTQNSYHEFWWFGKLGNGTQIELGNYTMRFATLKPFGNPKAADNWDVFQTPQIQVTGKYERRG</sequence>
<dbReference type="GeneID" id="73325359"/>
<gene>
    <name evidence="1" type="ORF">ColSpa_04557</name>
</gene>
<reference evidence="1 2" key="1">
    <citation type="submission" date="2022-03" db="EMBL/GenBank/DDBJ databases">
        <title>Genome data of Colletotrichum spp.</title>
        <authorList>
            <person name="Utami Y.D."/>
            <person name="Hiruma K."/>
        </authorList>
    </citation>
    <scope>NUCLEOTIDE SEQUENCE [LARGE SCALE GENOMIC DNA]</scope>
    <source>
        <strain evidence="1 2">MAFF 239500</strain>
    </source>
</reference>
<comment type="caution">
    <text evidence="1">The sequence shown here is derived from an EMBL/GenBank/DDBJ whole genome shotgun (WGS) entry which is preliminary data.</text>
</comment>
<dbReference type="AlphaFoldDB" id="A0AA37P5Q0"/>